<evidence type="ECO:0000256" key="12">
    <source>
        <dbReference type="RuleBase" id="RU000645"/>
    </source>
</evidence>
<comment type="function">
    <text evidence="9 10 11">One of the essential components for the initiation of protein synthesis. Protects formylmethionyl-tRNA from spontaneous hydrolysis and promotes its binding to the 30S ribosomal subunits. Also involved in the hydrolysis of GTP during the formation of the 70S ribosomal complex.</text>
</comment>
<feature type="compositionally biased region" description="Basic and acidic residues" evidence="13">
    <location>
        <begin position="230"/>
        <end position="275"/>
    </location>
</feature>
<dbReference type="SUPFAM" id="SSF52156">
    <property type="entry name" value="Initiation factor IF2/eIF5b, domain 3"/>
    <property type="match status" value="1"/>
</dbReference>
<evidence type="ECO:0000256" key="13">
    <source>
        <dbReference type="SAM" id="MobiDB-lite"/>
    </source>
</evidence>
<dbReference type="FunFam" id="2.40.30.10:FF:000007">
    <property type="entry name" value="Translation initiation factor IF-2"/>
    <property type="match status" value="1"/>
</dbReference>
<dbReference type="CDD" id="cd03702">
    <property type="entry name" value="IF2_mtIF2_II"/>
    <property type="match status" value="1"/>
</dbReference>
<dbReference type="FunFam" id="3.40.50.10050:FF:000001">
    <property type="entry name" value="Translation initiation factor IF-2"/>
    <property type="match status" value="1"/>
</dbReference>
<dbReference type="InterPro" id="IPR000795">
    <property type="entry name" value="T_Tr_GTP-bd_dom"/>
</dbReference>
<feature type="domain" description="Tr-type G" evidence="14">
    <location>
        <begin position="483"/>
        <end position="652"/>
    </location>
</feature>
<reference evidence="15 16" key="1">
    <citation type="submission" date="2019-01" db="EMBL/GenBank/DDBJ databases">
        <title>Draft genomes of a novel of Aminipila strains.</title>
        <authorList>
            <person name="Ma S."/>
        </authorList>
    </citation>
    <scope>NUCLEOTIDE SEQUENCE [LARGE SCALE GENOMIC DNA]</scope>
    <source>
        <strain evidence="16">JN-39</strain>
    </source>
</reference>
<feature type="compositionally biased region" description="Basic and acidic residues" evidence="13">
    <location>
        <begin position="138"/>
        <end position="177"/>
    </location>
</feature>
<dbReference type="NCBIfam" id="TIGR00487">
    <property type="entry name" value="IF-2"/>
    <property type="match status" value="1"/>
</dbReference>
<dbReference type="InterPro" id="IPR044145">
    <property type="entry name" value="IF2_II"/>
</dbReference>
<evidence type="ECO:0000256" key="5">
    <source>
        <dbReference type="ARBA" id="ARBA00022540"/>
    </source>
</evidence>
<evidence type="ECO:0000256" key="1">
    <source>
        <dbReference type="ARBA" id="ARBA00004496"/>
    </source>
</evidence>
<dbReference type="InterPro" id="IPR023115">
    <property type="entry name" value="TIF_IF2_dom3"/>
</dbReference>
<dbReference type="FunFam" id="2.40.30.10:FF:000008">
    <property type="entry name" value="Translation initiation factor IF-2"/>
    <property type="match status" value="1"/>
</dbReference>
<dbReference type="Pfam" id="PF04760">
    <property type="entry name" value="IF2_N"/>
    <property type="match status" value="2"/>
</dbReference>
<keyword evidence="8 10" id="KW-0342">GTP-binding</keyword>
<evidence type="ECO:0000313" key="15">
    <source>
        <dbReference type="EMBL" id="QAT43126.1"/>
    </source>
</evidence>
<dbReference type="Pfam" id="PF00009">
    <property type="entry name" value="GTP_EFTU"/>
    <property type="match status" value="1"/>
</dbReference>
<dbReference type="AlphaFoldDB" id="A0A410PW66"/>
<evidence type="ECO:0000256" key="11">
    <source>
        <dbReference type="RuleBase" id="RU000644"/>
    </source>
</evidence>
<dbReference type="Gene3D" id="3.40.50.300">
    <property type="entry name" value="P-loop containing nucleotide triphosphate hydrolases"/>
    <property type="match status" value="1"/>
</dbReference>
<protein>
    <recommendedName>
        <fullName evidence="3 10">Translation initiation factor IF-2</fullName>
    </recommendedName>
</protein>
<accession>A0A410PW66</accession>
<dbReference type="InterPro" id="IPR004161">
    <property type="entry name" value="EFTu-like_2"/>
</dbReference>
<dbReference type="PROSITE" id="PS51722">
    <property type="entry name" value="G_TR_2"/>
    <property type="match status" value="1"/>
</dbReference>
<dbReference type="InterPro" id="IPR009000">
    <property type="entry name" value="Transl_B-barrel_sf"/>
</dbReference>
<dbReference type="GO" id="GO:0005525">
    <property type="term" value="F:GTP binding"/>
    <property type="evidence" value="ECO:0007669"/>
    <property type="project" value="UniProtKB-KW"/>
</dbReference>
<evidence type="ECO:0000256" key="3">
    <source>
        <dbReference type="ARBA" id="ARBA00020675"/>
    </source>
</evidence>
<dbReference type="CDD" id="cd03692">
    <property type="entry name" value="mtIF2_IVc"/>
    <property type="match status" value="1"/>
</dbReference>
<dbReference type="OrthoDB" id="9811804at2"/>
<feature type="compositionally biased region" description="Basic and acidic residues" evidence="13">
    <location>
        <begin position="339"/>
        <end position="360"/>
    </location>
</feature>
<proteinExistence type="inferred from homology"/>
<keyword evidence="6 10" id="KW-0547">Nucleotide-binding</keyword>
<dbReference type="InterPro" id="IPR053905">
    <property type="entry name" value="EF-G-like_DII"/>
</dbReference>
<dbReference type="FunFam" id="3.40.50.300:FF:000019">
    <property type="entry name" value="Translation initiation factor IF-2"/>
    <property type="match status" value="1"/>
</dbReference>
<feature type="compositionally biased region" description="Basic and acidic residues" evidence="13">
    <location>
        <begin position="189"/>
        <end position="223"/>
    </location>
</feature>
<dbReference type="PROSITE" id="PS01176">
    <property type="entry name" value="IF2"/>
    <property type="match status" value="1"/>
</dbReference>
<feature type="binding site" evidence="10">
    <location>
        <begin position="538"/>
        <end position="542"/>
    </location>
    <ligand>
        <name>GTP</name>
        <dbReference type="ChEBI" id="CHEBI:37565"/>
    </ligand>
</feature>
<dbReference type="KEGG" id="amij:EQM06_07675"/>
<dbReference type="CDD" id="cd01887">
    <property type="entry name" value="IF2_eIF5B"/>
    <property type="match status" value="1"/>
</dbReference>
<keyword evidence="16" id="KW-1185">Reference proteome</keyword>
<evidence type="ECO:0000313" key="16">
    <source>
        <dbReference type="Proteomes" id="UP000287601"/>
    </source>
</evidence>
<dbReference type="Pfam" id="PF03144">
    <property type="entry name" value="GTP_EFTU_D2"/>
    <property type="match status" value="1"/>
</dbReference>
<dbReference type="Pfam" id="PF22042">
    <property type="entry name" value="EF-G_D2"/>
    <property type="match status" value="1"/>
</dbReference>
<dbReference type="GO" id="GO:0003924">
    <property type="term" value="F:GTPase activity"/>
    <property type="evidence" value="ECO:0007669"/>
    <property type="project" value="UniProtKB-UniRule"/>
</dbReference>
<evidence type="ECO:0000256" key="10">
    <source>
        <dbReference type="HAMAP-Rule" id="MF_00100"/>
    </source>
</evidence>
<feature type="region of interest" description="G-domain" evidence="10">
    <location>
        <begin position="486"/>
        <end position="634"/>
    </location>
</feature>
<feature type="region of interest" description="Disordered" evidence="13">
    <location>
        <begin position="87"/>
        <end position="393"/>
    </location>
</feature>
<dbReference type="GO" id="GO:0005829">
    <property type="term" value="C:cytosol"/>
    <property type="evidence" value="ECO:0007669"/>
    <property type="project" value="TreeGrafter"/>
</dbReference>
<dbReference type="Pfam" id="PF11987">
    <property type="entry name" value="IF-2"/>
    <property type="match status" value="1"/>
</dbReference>
<dbReference type="InterPro" id="IPR005225">
    <property type="entry name" value="Small_GTP-bd"/>
</dbReference>
<feature type="compositionally biased region" description="Basic and acidic residues" evidence="13">
    <location>
        <begin position="296"/>
        <end position="327"/>
    </location>
</feature>
<dbReference type="HAMAP" id="MF_00100_B">
    <property type="entry name" value="IF_2_B"/>
    <property type="match status" value="1"/>
</dbReference>
<dbReference type="PANTHER" id="PTHR43381">
    <property type="entry name" value="TRANSLATION INITIATION FACTOR IF-2-RELATED"/>
    <property type="match status" value="1"/>
</dbReference>
<organism evidence="15 16">
    <name type="scientific">Aminipila luticellarii</name>
    <dbReference type="NCBI Taxonomy" id="2507160"/>
    <lineage>
        <taxon>Bacteria</taxon>
        <taxon>Bacillati</taxon>
        <taxon>Bacillota</taxon>
        <taxon>Clostridia</taxon>
        <taxon>Peptostreptococcales</taxon>
        <taxon>Anaerovoracaceae</taxon>
        <taxon>Aminipila</taxon>
    </lineage>
</organism>
<comment type="similarity">
    <text evidence="2 10 11">Belongs to the TRAFAC class translation factor GTPase superfamily. Classic translation factor GTPase family. IF-2 subfamily.</text>
</comment>
<keyword evidence="5 10" id="KW-0396">Initiation factor</keyword>
<feature type="binding site" evidence="10">
    <location>
        <begin position="492"/>
        <end position="499"/>
    </location>
    <ligand>
        <name>GTP</name>
        <dbReference type="ChEBI" id="CHEBI:37565"/>
    </ligand>
</feature>
<evidence type="ECO:0000256" key="8">
    <source>
        <dbReference type="ARBA" id="ARBA00023134"/>
    </source>
</evidence>
<dbReference type="InterPro" id="IPR027417">
    <property type="entry name" value="P-loop_NTPase"/>
</dbReference>
<dbReference type="InterPro" id="IPR006847">
    <property type="entry name" value="IF2_N"/>
</dbReference>
<dbReference type="Gene3D" id="2.40.30.10">
    <property type="entry name" value="Translation factors"/>
    <property type="match status" value="2"/>
</dbReference>
<name>A0A410PW66_9FIRM</name>
<dbReference type="PANTHER" id="PTHR43381:SF5">
    <property type="entry name" value="TR-TYPE G DOMAIN-CONTAINING PROTEIN"/>
    <property type="match status" value="1"/>
</dbReference>
<dbReference type="InterPro" id="IPR000178">
    <property type="entry name" value="TF_IF2_bacterial-like"/>
</dbReference>
<evidence type="ECO:0000259" key="14">
    <source>
        <dbReference type="PROSITE" id="PS51722"/>
    </source>
</evidence>
<evidence type="ECO:0000256" key="6">
    <source>
        <dbReference type="ARBA" id="ARBA00022741"/>
    </source>
</evidence>
<evidence type="ECO:0000256" key="4">
    <source>
        <dbReference type="ARBA" id="ARBA00022490"/>
    </source>
</evidence>
<keyword evidence="7 10" id="KW-0648">Protein biosynthesis</keyword>
<sequence length="982" mass="108137">MTIKIHELAKELNMNSKELLEKINAMGIEAKSHMSGLSDIDAISVRNTINKSRSSAETKIVKAAPKKVEKEEIEEEPRIVVKAAAKLTVSPASKTAKAQHPTKNQGKSAPVQKPPVGKPVPKDMETAKSKPPVGKPVVPKEFEEKQAQHPVEKAKVSEIKKEEVKEQKKQEPEKPEPIQEGPQKLKILKKFDPEAERIEKEKAEAKRKAEAQRREQGKTEENRQNGSRNDYQRRDGRNDNHNGPRRDNRSDNGPRRDNRDGKNDNGPRRDYRNDGRGNYPRNNDSRPPRAAGDRPYYNKDKDSDSRDHRNNDKKPFQRNDRAHDKGSDIPAPIVSKPTIKRDEKEKDKERDKFAKLEKGGKPKQGTKTRSLEKAPKPKRHQQRPKVVEEPEVSMEELPVGTKVINVPITVAGFCEQLEISTSTVIMKLMKLGIMANINQNIDEDTVLVLADELGVNIVIGNVEEETIEEGLETFEDKPEDLKPRPPIVTVMGHVDHGKTSLLDAIRKTNVTASESGGITQHIGASEVMINGQKIVFLDTPGHEAFTAMRARGAHGADIAILVVAADDSVKPQTIESISHAKAAGVPIIVAINKIDKPGANPDKVMQDLTEYGILVEAWGGDTIAVPVSAKSGEGIVNLLEMVLLQAEVMELKANPNRLAMGSVIEARLDKSKGPVATLLVTNGTLQSGMSVVAGTSSGRIRLMTNFKGDTIKKAGPATAVEILGLTDVPEAGDVFHAVQEDKVAREIAESRKVKLREEVLARNSSTTLEQLFSQIQEGEIKELNLIIKGDVQGSVGALESSLEKLKNENVRVKIIHSGVGTITESDVMLAGTSGAVIIGFNVRPSTAVSTMAEREGVEIRTYRVIYNVIDDVEAAMKGMLDPEFKEELLGKVEVRTTFKVPGVGTVAGAYVTEGKVVRNADIRLVRDGIVYHEGKISSLKRFKDDAREVQHGFECGIGFENYNDLKEGDIIECFQMVEVERK</sequence>
<keyword evidence="4 10" id="KW-0963">Cytoplasm</keyword>
<evidence type="ECO:0000256" key="9">
    <source>
        <dbReference type="ARBA" id="ARBA00025162"/>
    </source>
</evidence>
<dbReference type="Proteomes" id="UP000287601">
    <property type="component" value="Chromosome"/>
</dbReference>
<dbReference type="SUPFAM" id="SSF50447">
    <property type="entry name" value="Translation proteins"/>
    <property type="match status" value="2"/>
</dbReference>
<dbReference type="SUPFAM" id="SSF52540">
    <property type="entry name" value="P-loop containing nucleoside triphosphate hydrolases"/>
    <property type="match status" value="1"/>
</dbReference>
<feature type="binding site" evidence="10">
    <location>
        <begin position="592"/>
        <end position="595"/>
    </location>
    <ligand>
        <name>GTP</name>
        <dbReference type="ChEBI" id="CHEBI:37565"/>
    </ligand>
</feature>
<evidence type="ECO:0000256" key="7">
    <source>
        <dbReference type="ARBA" id="ARBA00022917"/>
    </source>
</evidence>
<evidence type="ECO:0000256" key="2">
    <source>
        <dbReference type="ARBA" id="ARBA00007733"/>
    </source>
</evidence>
<dbReference type="GO" id="GO:0003743">
    <property type="term" value="F:translation initiation factor activity"/>
    <property type="evidence" value="ECO:0007669"/>
    <property type="project" value="UniProtKB-UniRule"/>
</dbReference>
<dbReference type="InterPro" id="IPR036925">
    <property type="entry name" value="TIF_IF2_dom3_sf"/>
</dbReference>
<dbReference type="NCBIfam" id="TIGR00231">
    <property type="entry name" value="small_GTP"/>
    <property type="match status" value="1"/>
</dbReference>
<dbReference type="Gene3D" id="3.40.50.10050">
    <property type="entry name" value="Translation initiation factor IF- 2, domain 3"/>
    <property type="match status" value="1"/>
</dbReference>
<dbReference type="InterPro" id="IPR015760">
    <property type="entry name" value="TIF_IF2"/>
</dbReference>
<dbReference type="EMBL" id="CP035281">
    <property type="protein sequence ID" value="QAT43126.1"/>
    <property type="molecule type" value="Genomic_DNA"/>
</dbReference>
<comment type="subcellular location">
    <subcellularLocation>
        <location evidence="1 10 12">Cytoplasm</location>
    </subcellularLocation>
</comment>
<gene>
    <name evidence="10" type="primary">infB</name>
    <name evidence="15" type="ORF">EQM06_07675</name>
</gene>
<dbReference type="Gene3D" id="1.10.10.2480">
    <property type="match status" value="1"/>
</dbReference>